<gene>
    <name evidence="2" type="ORF">ACFP58_04995</name>
</gene>
<protein>
    <submittedName>
        <fullName evidence="2">Uncharacterized protein</fullName>
    </submittedName>
</protein>
<feature type="region of interest" description="Disordered" evidence="1">
    <location>
        <begin position="40"/>
        <end position="96"/>
    </location>
</feature>
<feature type="compositionally biased region" description="Basic and acidic residues" evidence="1">
    <location>
        <begin position="52"/>
        <end position="74"/>
    </location>
</feature>
<feature type="compositionally biased region" description="Basic and acidic residues" evidence="1">
    <location>
        <begin position="111"/>
        <end position="121"/>
    </location>
</feature>
<reference evidence="3" key="1">
    <citation type="journal article" date="2019" name="Int. J. Syst. Evol. Microbiol.">
        <title>The Global Catalogue of Microorganisms (GCM) 10K type strain sequencing project: providing services to taxonomists for standard genome sequencing and annotation.</title>
        <authorList>
            <consortium name="The Broad Institute Genomics Platform"/>
            <consortium name="The Broad Institute Genome Sequencing Center for Infectious Disease"/>
            <person name="Wu L."/>
            <person name="Ma J."/>
        </authorList>
    </citation>
    <scope>NUCLEOTIDE SEQUENCE [LARGE SCALE GENOMIC DNA]</scope>
    <source>
        <strain evidence="3">CCM 2050</strain>
    </source>
</reference>
<accession>A0ABW1W6Z8</accession>
<name>A0ABW1W6Z8_9GAMM</name>
<keyword evidence="3" id="KW-1185">Reference proteome</keyword>
<feature type="region of interest" description="Disordered" evidence="1">
    <location>
        <begin position="111"/>
        <end position="141"/>
    </location>
</feature>
<proteinExistence type="predicted"/>
<dbReference type="EMBL" id="JBHSTZ010000014">
    <property type="protein sequence ID" value="MFC6380830.1"/>
    <property type="molecule type" value="Genomic_DNA"/>
</dbReference>
<feature type="region of interest" description="Disordered" evidence="1">
    <location>
        <begin position="195"/>
        <end position="228"/>
    </location>
</feature>
<dbReference type="Proteomes" id="UP001596264">
    <property type="component" value="Unassembled WGS sequence"/>
</dbReference>
<evidence type="ECO:0000313" key="3">
    <source>
        <dbReference type="Proteomes" id="UP001596264"/>
    </source>
</evidence>
<comment type="caution">
    <text evidence="2">The sequence shown here is derived from an EMBL/GenBank/DDBJ whole genome shotgun (WGS) entry which is preliminary data.</text>
</comment>
<feature type="compositionally biased region" description="Acidic residues" evidence="1">
    <location>
        <begin position="42"/>
        <end position="51"/>
    </location>
</feature>
<dbReference type="RefSeq" id="WP_201561186.1">
    <property type="nucleotide sequence ID" value="NZ_CAJGZK010000001.1"/>
</dbReference>
<feature type="compositionally biased region" description="Basic and acidic residues" evidence="1">
    <location>
        <begin position="82"/>
        <end position="93"/>
    </location>
</feature>
<feature type="compositionally biased region" description="Acidic residues" evidence="1">
    <location>
        <begin position="122"/>
        <end position="131"/>
    </location>
</feature>
<feature type="compositionally biased region" description="Basic and acidic residues" evidence="1">
    <location>
        <begin position="207"/>
        <end position="219"/>
    </location>
</feature>
<evidence type="ECO:0000313" key="2">
    <source>
        <dbReference type="EMBL" id="MFC6380830.1"/>
    </source>
</evidence>
<organism evidence="2 3">
    <name type="scientific">Psychrobacter glacincola</name>
    <dbReference type="NCBI Taxonomy" id="56810"/>
    <lineage>
        <taxon>Bacteria</taxon>
        <taxon>Pseudomonadati</taxon>
        <taxon>Pseudomonadota</taxon>
        <taxon>Gammaproteobacteria</taxon>
        <taxon>Moraxellales</taxon>
        <taxon>Moraxellaceae</taxon>
        <taxon>Psychrobacter</taxon>
    </lineage>
</organism>
<sequence length="228" mass="25465">MSDKSTKNDNIKNALESLESAATTLPNDALTGVEVVKGDTVVYEDGDFEDYNADKDYEVDEDTKSGKDDESNKDDQDDNSDKEDKSNEEDKHGTTIANIYQWAAKLKDDFTADKKPAKSDEEDKSDSENENEDKHEDKHSATIANIYQWAAKLKDDFTSEASNMTHDVSEKAVAIMLNRLLDAKTAELEAFDKKVADSEGSVDNAEEERSKIAEKKDKYQGMIDQLQG</sequence>
<evidence type="ECO:0000256" key="1">
    <source>
        <dbReference type="SAM" id="MobiDB-lite"/>
    </source>
</evidence>